<keyword evidence="1" id="KW-0812">Transmembrane</keyword>
<evidence type="ECO:0000313" key="2">
    <source>
        <dbReference type="EMBL" id="KAG6498824.1"/>
    </source>
</evidence>
<dbReference type="EMBL" id="JACMSC010000011">
    <property type="protein sequence ID" value="KAG6498824.1"/>
    <property type="molecule type" value="Genomic_DNA"/>
</dbReference>
<evidence type="ECO:0000313" key="3">
    <source>
        <dbReference type="Proteomes" id="UP000734854"/>
    </source>
</evidence>
<keyword evidence="1" id="KW-1133">Transmembrane helix</keyword>
<keyword evidence="1" id="KW-0472">Membrane</keyword>
<name>A0A8J5G5Y9_ZINOF</name>
<reference evidence="2 3" key="1">
    <citation type="submission" date="2020-08" db="EMBL/GenBank/DDBJ databases">
        <title>Plant Genome Project.</title>
        <authorList>
            <person name="Zhang R.-G."/>
        </authorList>
    </citation>
    <scope>NUCLEOTIDE SEQUENCE [LARGE SCALE GENOMIC DNA]</scope>
    <source>
        <tissue evidence="2">Rhizome</tissue>
    </source>
</reference>
<comment type="caution">
    <text evidence="2">The sequence shown here is derived from an EMBL/GenBank/DDBJ whole genome shotgun (WGS) entry which is preliminary data.</text>
</comment>
<dbReference type="AlphaFoldDB" id="A0A8J5G5Y9"/>
<feature type="transmembrane region" description="Helical" evidence="1">
    <location>
        <begin position="108"/>
        <end position="127"/>
    </location>
</feature>
<dbReference type="Proteomes" id="UP000734854">
    <property type="component" value="Unassembled WGS sequence"/>
</dbReference>
<gene>
    <name evidence="2" type="ORF">ZIOFF_038573</name>
</gene>
<keyword evidence="3" id="KW-1185">Reference proteome</keyword>
<sequence>MFFLGSTRQISNHFSSLFRLLRPQPKMITVVLTVHMHCEAYTQQIKKQILKMKVDGDNSDLGGRGADRFQPSSLLAGEVLHYCCGVVLVLAAPLLLWIKSRGWELSEVLHYCCGVVLVLAAPLLLWIKSRGWELR</sequence>
<organism evidence="2 3">
    <name type="scientific">Zingiber officinale</name>
    <name type="common">Ginger</name>
    <name type="synonym">Amomum zingiber</name>
    <dbReference type="NCBI Taxonomy" id="94328"/>
    <lineage>
        <taxon>Eukaryota</taxon>
        <taxon>Viridiplantae</taxon>
        <taxon>Streptophyta</taxon>
        <taxon>Embryophyta</taxon>
        <taxon>Tracheophyta</taxon>
        <taxon>Spermatophyta</taxon>
        <taxon>Magnoliopsida</taxon>
        <taxon>Liliopsida</taxon>
        <taxon>Zingiberales</taxon>
        <taxon>Zingiberaceae</taxon>
        <taxon>Zingiber</taxon>
    </lineage>
</organism>
<accession>A0A8J5G5Y9</accession>
<evidence type="ECO:0000256" key="1">
    <source>
        <dbReference type="SAM" id="Phobius"/>
    </source>
</evidence>
<proteinExistence type="predicted"/>
<feature type="transmembrane region" description="Helical" evidence="1">
    <location>
        <begin position="74"/>
        <end position="96"/>
    </location>
</feature>
<protein>
    <submittedName>
        <fullName evidence="2">Uncharacterized protein</fullName>
    </submittedName>
</protein>